<keyword evidence="3" id="KW-1185">Reference proteome</keyword>
<protein>
    <submittedName>
        <fullName evidence="2">Glyoxalase</fullName>
    </submittedName>
</protein>
<dbReference type="PANTHER" id="PTHR36503:SF2">
    <property type="entry name" value="BLR2408 PROTEIN"/>
    <property type="match status" value="1"/>
</dbReference>
<accession>A0ABT4RM01</accession>
<dbReference type="Proteomes" id="UP001147700">
    <property type="component" value="Unassembled WGS sequence"/>
</dbReference>
<dbReference type="RefSeq" id="WP_202952040.1">
    <property type="nucleotide sequence ID" value="NZ_JAPCID010000027.1"/>
</dbReference>
<reference evidence="2" key="1">
    <citation type="submission" date="2022-10" db="EMBL/GenBank/DDBJ databases">
        <title>The WGS of Solirubrobacter sp. CPCC 204708.</title>
        <authorList>
            <person name="Jiang Z."/>
        </authorList>
    </citation>
    <scope>NUCLEOTIDE SEQUENCE</scope>
    <source>
        <strain evidence="2">CPCC 204708</strain>
    </source>
</reference>
<organism evidence="2 3">
    <name type="scientific">Solirubrobacter deserti</name>
    <dbReference type="NCBI Taxonomy" id="2282478"/>
    <lineage>
        <taxon>Bacteria</taxon>
        <taxon>Bacillati</taxon>
        <taxon>Actinomycetota</taxon>
        <taxon>Thermoleophilia</taxon>
        <taxon>Solirubrobacterales</taxon>
        <taxon>Solirubrobacteraceae</taxon>
        <taxon>Solirubrobacter</taxon>
    </lineage>
</organism>
<dbReference type="InterPro" id="IPR053863">
    <property type="entry name" value="Glyoxy/Ble-like_N"/>
</dbReference>
<dbReference type="SUPFAM" id="SSF54593">
    <property type="entry name" value="Glyoxalase/Bleomycin resistance protein/Dihydroxybiphenyl dioxygenase"/>
    <property type="match status" value="1"/>
</dbReference>
<dbReference type="Pfam" id="PF22677">
    <property type="entry name" value="Ble-like_N"/>
    <property type="match status" value="1"/>
</dbReference>
<name>A0ABT4RM01_9ACTN</name>
<evidence type="ECO:0000313" key="3">
    <source>
        <dbReference type="Proteomes" id="UP001147700"/>
    </source>
</evidence>
<evidence type="ECO:0000259" key="1">
    <source>
        <dbReference type="PROSITE" id="PS51819"/>
    </source>
</evidence>
<dbReference type="InterPro" id="IPR037523">
    <property type="entry name" value="VOC_core"/>
</dbReference>
<dbReference type="InterPro" id="IPR029068">
    <property type="entry name" value="Glyas_Bleomycin-R_OHBP_Dase"/>
</dbReference>
<gene>
    <name evidence="2" type="ORF">OJ962_18890</name>
</gene>
<sequence>MNRMIFINLPVRDIEATTAFYTSLGFAFNPAFASPQSACMALNDSAFVMWLSYEHFADFTDGAAILDPRENTTAALYALSADSREAVDATVAAAVAAGGAEHGAAQDHGFMYSRAFRDLEGHGWQVMWMDPQAAADGPPDMAETA</sequence>
<proteinExistence type="predicted"/>
<dbReference type="PANTHER" id="PTHR36503">
    <property type="entry name" value="BLR2520 PROTEIN"/>
    <property type="match status" value="1"/>
</dbReference>
<comment type="caution">
    <text evidence="2">The sequence shown here is derived from an EMBL/GenBank/DDBJ whole genome shotgun (WGS) entry which is preliminary data.</text>
</comment>
<dbReference type="PROSITE" id="PS51819">
    <property type="entry name" value="VOC"/>
    <property type="match status" value="1"/>
</dbReference>
<feature type="domain" description="VOC" evidence="1">
    <location>
        <begin position="3"/>
        <end position="129"/>
    </location>
</feature>
<evidence type="ECO:0000313" key="2">
    <source>
        <dbReference type="EMBL" id="MDA0139574.1"/>
    </source>
</evidence>
<dbReference type="Gene3D" id="3.10.180.10">
    <property type="entry name" value="2,3-Dihydroxybiphenyl 1,2-Dioxygenase, domain 1"/>
    <property type="match status" value="1"/>
</dbReference>
<dbReference type="EMBL" id="JAPCID010000027">
    <property type="protein sequence ID" value="MDA0139574.1"/>
    <property type="molecule type" value="Genomic_DNA"/>
</dbReference>